<dbReference type="Gene3D" id="2.30.30.140">
    <property type="match status" value="1"/>
</dbReference>
<keyword evidence="4" id="KW-0539">Nucleus</keyword>
<dbReference type="PANTHER" id="PTHR15818:SF2">
    <property type="entry name" value="G-PATCH DOMAIN AND KOW MOTIFS-CONTAINING PROTEIN"/>
    <property type="match status" value="1"/>
</dbReference>
<feature type="compositionally biased region" description="Basic residues" evidence="5">
    <location>
        <begin position="347"/>
        <end position="360"/>
    </location>
</feature>
<dbReference type="InterPro" id="IPR026822">
    <property type="entry name" value="Spp2/MOS2_G-patch"/>
</dbReference>
<evidence type="ECO:0000313" key="8">
    <source>
        <dbReference type="Proteomes" id="UP001209878"/>
    </source>
</evidence>
<dbReference type="InterPro" id="IPR041993">
    <property type="entry name" value="GPKOW_KOW1"/>
</dbReference>
<dbReference type="InterPro" id="IPR014722">
    <property type="entry name" value="Rib_uL2_dom2"/>
</dbReference>
<dbReference type="Pfam" id="PF00467">
    <property type="entry name" value="KOW"/>
    <property type="match status" value="1"/>
</dbReference>
<feature type="compositionally biased region" description="Basic and acidic residues" evidence="5">
    <location>
        <begin position="315"/>
        <end position="346"/>
    </location>
</feature>
<dbReference type="GO" id="GO:0000398">
    <property type="term" value="P:mRNA splicing, via spliceosome"/>
    <property type="evidence" value="ECO:0007669"/>
    <property type="project" value="InterPro"/>
</dbReference>
<gene>
    <name evidence="7" type="ORF">NP493_173g04014</name>
</gene>
<dbReference type="Proteomes" id="UP001209878">
    <property type="component" value="Unassembled WGS sequence"/>
</dbReference>
<dbReference type="Gene3D" id="2.30.30.30">
    <property type="match status" value="1"/>
</dbReference>
<evidence type="ECO:0000259" key="6">
    <source>
        <dbReference type="PROSITE" id="PS50174"/>
    </source>
</evidence>
<dbReference type="InterPro" id="IPR000467">
    <property type="entry name" value="G_patch_dom"/>
</dbReference>
<proteinExistence type="inferred from homology"/>
<dbReference type="CDD" id="cd13153">
    <property type="entry name" value="KOW_GPKOW_B"/>
    <property type="match status" value="1"/>
</dbReference>
<evidence type="ECO:0000256" key="1">
    <source>
        <dbReference type="ARBA" id="ARBA00004123"/>
    </source>
</evidence>
<name>A0AAD9UFA1_RIDPI</name>
<dbReference type="InterPro" id="IPR041994">
    <property type="entry name" value="GPKOW_KOW2"/>
</dbReference>
<keyword evidence="3" id="KW-0677">Repeat</keyword>
<evidence type="ECO:0000256" key="4">
    <source>
        <dbReference type="ARBA" id="ARBA00023242"/>
    </source>
</evidence>
<dbReference type="SMART" id="SM00739">
    <property type="entry name" value="KOW"/>
    <property type="match status" value="2"/>
</dbReference>
<dbReference type="CDD" id="cd13152">
    <property type="entry name" value="KOW_GPKOW_A"/>
    <property type="match status" value="1"/>
</dbReference>
<comment type="subcellular location">
    <subcellularLocation>
        <location evidence="1">Nucleus</location>
    </subcellularLocation>
</comment>
<dbReference type="PANTHER" id="PTHR15818">
    <property type="entry name" value="G PATCH AND KOW-CONTAINING"/>
    <property type="match status" value="1"/>
</dbReference>
<feature type="domain" description="G-patch" evidence="6">
    <location>
        <begin position="177"/>
        <end position="222"/>
    </location>
</feature>
<comment type="similarity">
    <text evidence="2">Belongs to the MOS2 family.</text>
</comment>
<comment type="caution">
    <text evidence="7">The sequence shown here is derived from an EMBL/GenBank/DDBJ whole genome shotgun (WGS) entry which is preliminary data.</text>
</comment>
<dbReference type="InterPro" id="IPR045166">
    <property type="entry name" value="Spp2-like"/>
</dbReference>
<keyword evidence="8" id="KW-1185">Reference proteome</keyword>
<evidence type="ECO:0000256" key="3">
    <source>
        <dbReference type="ARBA" id="ARBA00022737"/>
    </source>
</evidence>
<sequence length="507" mass="57057">MADDKSVGLSFAFAKKKTKIQLANSVIGEKQDTGSGDEADYIKVIEGKEVKSVKPKEEKKEIVIPLIQVNRWRHAVRPEDLEKKTDKIIEKSADHSKAAKTTLVGSKVVESADQQAANEILADVARTHKAGETGETDFSIPLLMRNKVPEGFETDDQLNVSLRPEEPDPADYDRVPIDDFGFAMLRGMGWKTGQGLGKNNEVIAPIQAVARPKGLGLGADRSALLQKNGETKGNMTNNDDDDNLVLEKGAYCLIMKGKHKDHYGVVEGLDEDNAQVMVKLTLSRNMATASQYVVKLVSKKEYDKYSKYLNKAQVDRYKEEESKKQAAAELHRSTESKDESTHTKHSSDHHHHHHRKRKHDHERSDKSSEHKSKHSSNGSGRHKKLWLQSNLRVRIVDSHYMNGKYFKNEVVIVDVIDTDNCICRTDSEQLLEGLSQSMLETVIPKSEPGYVLIVEGRHRGQLAEILKKDKQAYIATVQLLSDRDKLLDISFDDICEYTGDIDLEMDY</sequence>
<organism evidence="7 8">
    <name type="scientific">Ridgeia piscesae</name>
    <name type="common">Tubeworm</name>
    <dbReference type="NCBI Taxonomy" id="27915"/>
    <lineage>
        <taxon>Eukaryota</taxon>
        <taxon>Metazoa</taxon>
        <taxon>Spiralia</taxon>
        <taxon>Lophotrochozoa</taxon>
        <taxon>Annelida</taxon>
        <taxon>Polychaeta</taxon>
        <taxon>Sedentaria</taxon>
        <taxon>Canalipalpata</taxon>
        <taxon>Sabellida</taxon>
        <taxon>Siboglinidae</taxon>
        <taxon>Ridgeia</taxon>
    </lineage>
</organism>
<dbReference type="Pfam" id="PF25088">
    <property type="entry name" value="GPKOW_C"/>
    <property type="match status" value="1"/>
</dbReference>
<evidence type="ECO:0000313" key="7">
    <source>
        <dbReference type="EMBL" id="KAK2187174.1"/>
    </source>
</evidence>
<dbReference type="SMART" id="SM00443">
    <property type="entry name" value="G_patch"/>
    <property type="match status" value="1"/>
</dbReference>
<dbReference type="Pfam" id="PF12656">
    <property type="entry name" value="G-patch_2"/>
    <property type="match status" value="1"/>
</dbReference>
<dbReference type="PROSITE" id="PS50174">
    <property type="entry name" value="G_PATCH"/>
    <property type="match status" value="1"/>
</dbReference>
<accession>A0AAD9UFA1</accession>
<evidence type="ECO:0000256" key="2">
    <source>
        <dbReference type="ARBA" id="ARBA00010966"/>
    </source>
</evidence>
<dbReference type="AlphaFoldDB" id="A0AAD9UFA1"/>
<dbReference type="EMBL" id="JAODUO010000176">
    <property type="protein sequence ID" value="KAK2187174.1"/>
    <property type="molecule type" value="Genomic_DNA"/>
</dbReference>
<feature type="region of interest" description="Disordered" evidence="5">
    <location>
        <begin position="315"/>
        <end position="383"/>
    </location>
</feature>
<dbReference type="GO" id="GO:0003676">
    <property type="term" value="F:nucleic acid binding"/>
    <property type="evidence" value="ECO:0007669"/>
    <property type="project" value="InterPro"/>
</dbReference>
<dbReference type="InterPro" id="IPR005824">
    <property type="entry name" value="KOW"/>
</dbReference>
<protein>
    <recommendedName>
        <fullName evidence="6">G-patch domain-containing protein</fullName>
    </recommendedName>
</protein>
<evidence type="ECO:0000256" key="5">
    <source>
        <dbReference type="SAM" id="MobiDB-lite"/>
    </source>
</evidence>
<feature type="compositionally biased region" description="Basic and acidic residues" evidence="5">
    <location>
        <begin position="361"/>
        <end position="370"/>
    </location>
</feature>
<dbReference type="GO" id="GO:0005681">
    <property type="term" value="C:spliceosomal complex"/>
    <property type="evidence" value="ECO:0007669"/>
    <property type="project" value="TreeGrafter"/>
</dbReference>
<reference evidence="7" key="1">
    <citation type="journal article" date="2023" name="Mol. Biol. Evol.">
        <title>Third-Generation Sequencing Reveals the Adaptive Role of the Epigenome in Three Deep-Sea Polychaetes.</title>
        <authorList>
            <person name="Perez M."/>
            <person name="Aroh O."/>
            <person name="Sun Y."/>
            <person name="Lan Y."/>
            <person name="Juniper S.K."/>
            <person name="Young C.R."/>
            <person name="Angers B."/>
            <person name="Qian P.Y."/>
        </authorList>
    </citation>
    <scope>NUCLEOTIDE SEQUENCE</scope>
    <source>
        <strain evidence="7">R07B-5</strain>
    </source>
</reference>